<dbReference type="OrthoDB" id="9790303at2"/>
<accession>A0A5C6U6X1</accession>
<keyword evidence="10" id="KW-0966">Cell projection</keyword>
<evidence type="ECO:0000256" key="3">
    <source>
        <dbReference type="ARBA" id="ARBA00022475"/>
    </source>
</evidence>
<protein>
    <recommendedName>
        <fullName evidence="2 7">Flagellar motor switch protein FliN</fullName>
    </recommendedName>
</protein>
<keyword evidence="7" id="KW-0975">Bacterial flagellum</keyword>
<reference evidence="10 11" key="1">
    <citation type="submission" date="2019-08" db="EMBL/GenBank/DDBJ databases">
        <title>Sphingorhabdus soil sp. nov., isolated from arctic soil.</title>
        <authorList>
            <person name="Liu Y."/>
        </authorList>
    </citation>
    <scope>NUCLEOTIDE SEQUENCE [LARGE SCALE GENOMIC DNA]</scope>
    <source>
        <strain evidence="10 11">D-2Q-5-6</strain>
    </source>
</reference>
<evidence type="ECO:0000313" key="10">
    <source>
        <dbReference type="EMBL" id="TXC68753.1"/>
    </source>
</evidence>
<organism evidence="10 11">
    <name type="scientific">Flavisphingopyxis soli</name>
    <dbReference type="NCBI Taxonomy" id="2601267"/>
    <lineage>
        <taxon>Bacteria</taxon>
        <taxon>Pseudomonadati</taxon>
        <taxon>Pseudomonadota</taxon>
        <taxon>Alphaproteobacteria</taxon>
        <taxon>Sphingomonadales</taxon>
        <taxon>Sphingopyxidaceae</taxon>
        <taxon>Flavisphingopyxis</taxon>
    </lineage>
</organism>
<keyword evidence="11" id="KW-1185">Reference proteome</keyword>
<dbReference type="PANTHER" id="PTHR43484:SF1">
    <property type="entry name" value="FLAGELLAR MOTOR SWITCH PROTEIN FLIN"/>
    <property type="match status" value="1"/>
</dbReference>
<keyword evidence="5 7" id="KW-0283">Flagellar rotation</keyword>
<dbReference type="GO" id="GO:0071973">
    <property type="term" value="P:bacterial-type flagellum-dependent cell motility"/>
    <property type="evidence" value="ECO:0007669"/>
    <property type="project" value="UniProtKB-UniRule"/>
</dbReference>
<feature type="region of interest" description="Disordered" evidence="8">
    <location>
        <begin position="1"/>
        <end position="20"/>
    </location>
</feature>
<dbReference type="InterPro" id="IPR036429">
    <property type="entry name" value="SpoA-like_sf"/>
</dbReference>
<keyword evidence="4 7" id="KW-0145">Chemotaxis</keyword>
<dbReference type="Gene3D" id="2.30.330.10">
    <property type="entry name" value="SpoA-like"/>
    <property type="match status" value="1"/>
</dbReference>
<comment type="caution">
    <text evidence="10">The sequence shown here is derived from an EMBL/GenBank/DDBJ whole genome shotgun (WGS) entry which is preliminary data.</text>
</comment>
<keyword evidence="10" id="KW-0282">Flagellum</keyword>
<evidence type="ECO:0000256" key="1">
    <source>
        <dbReference type="ARBA" id="ARBA00009226"/>
    </source>
</evidence>
<evidence type="ECO:0000256" key="8">
    <source>
        <dbReference type="SAM" id="MobiDB-lite"/>
    </source>
</evidence>
<dbReference type="InterPro" id="IPR012826">
    <property type="entry name" value="FliN"/>
</dbReference>
<dbReference type="GO" id="GO:0003774">
    <property type="term" value="F:cytoskeletal motor activity"/>
    <property type="evidence" value="ECO:0007669"/>
    <property type="project" value="UniProtKB-UniRule"/>
</dbReference>
<evidence type="ECO:0000256" key="7">
    <source>
        <dbReference type="RuleBase" id="RU362074"/>
    </source>
</evidence>
<dbReference type="PANTHER" id="PTHR43484">
    <property type="match status" value="1"/>
</dbReference>
<dbReference type="InterPro" id="IPR051469">
    <property type="entry name" value="FliN/MopA/SpaO"/>
</dbReference>
<dbReference type="GO" id="GO:0005886">
    <property type="term" value="C:plasma membrane"/>
    <property type="evidence" value="ECO:0007669"/>
    <property type="project" value="UniProtKB-SubCell"/>
</dbReference>
<dbReference type="InterPro" id="IPR001543">
    <property type="entry name" value="FliN-like_C"/>
</dbReference>
<dbReference type="GO" id="GO:0006935">
    <property type="term" value="P:chemotaxis"/>
    <property type="evidence" value="ECO:0007669"/>
    <property type="project" value="UniProtKB-KW"/>
</dbReference>
<dbReference type="GO" id="GO:0009425">
    <property type="term" value="C:bacterial-type flagellum basal body"/>
    <property type="evidence" value="ECO:0007669"/>
    <property type="project" value="UniProtKB-SubCell"/>
</dbReference>
<feature type="domain" description="Flagellar motor switch protein FliN-like C-terminal" evidence="9">
    <location>
        <begin position="40"/>
        <end position="109"/>
    </location>
</feature>
<proteinExistence type="inferred from homology"/>
<evidence type="ECO:0000313" key="11">
    <source>
        <dbReference type="Proteomes" id="UP000321129"/>
    </source>
</evidence>
<dbReference type="NCBIfam" id="TIGR02480">
    <property type="entry name" value="fliN"/>
    <property type="match status" value="1"/>
</dbReference>
<sequence length="122" mass="12956">MNDMTEAPTLPPQGGNETANSCRDTAAAFADESANHYRFLADIPVRLSVEVGNVSLKLSEIMALNEGSVVELGRQASDLLDINVNGTLVARGEVVTVDGRFGIRVAEVVTKNVGSAKVERRA</sequence>
<dbReference type="RefSeq" id="WP_147122707.1">
    <property type="nucleotide sequence ID" value="NZ_VOPY01000002.1"/>
</dbReference>
<keyword evidence="10" id="KW-0969">Cilium</keyword>
<dbReference type="Proteomes" id="UP000321129">
    <property type="component" value="Unassembled WGS sequence"/>
</dbReference>
<dbReference type="Pfam" id="PF01052">
    <property type="entry name" value="FliMN_C"/>
    <property type="match status" value="1"/>
</dbReference>
<evidence type="ECO:0000256" key="4">
    <source>
        <dbReference type="ARBA" id="ARBA00022500"/>
    </source>
</evidence>
<comment type="subcellular location">
    <subcellularLocation>
        <location evidence="7">Cell membrane</location>
        <topology evidence="7">Peripheral membrane protein</topology>
        <orientation evidence="7">Cytoplasmic side</orientation>
    </subcellularLocation>
    <subcellularLocation>
        <location evidence="7">Bacterial flagellum basal body</location>
    </subcellularLocation>
</comment>
<dbReference type="SUPFAM" id="SSF101801">
    <property type="entry name" value="Surface presentation of antigens (SPOA)"/>
    <property type="match status" value="1"/>
</dbReference>
<keyword evidence="6 7" id="KW-0472">Membrane</keyword>
<comment type="similarity">
    <text evidence="1 7">Belongs to the FliN/MopA/SpaO family.</text>
</comment>
<evidence type="ECO:0000256" key="2">
    <source>
        <dbReference type="ARBA" id="ARBA00021897"/>
    </source>
</evidence>
<evidence type="ECO:0000256" key="5">
    <source>
        <dbReference type="ARBA" id="ARBA00022779"/>
    </source>
</evidence>
<evidence type="ECO:0000256" key="6">
    <source>
        <dbReference type="ARBA" id="ARBA00023136"/>
    </source>
</evidence>
<dbReference type="AlphaFoldDB" id="A0A5C6U6X1"/>
<evidence type="ECO:0000259" key="9">
    <source>
        <dbReference type="Pfam" id="PF01052"/>
    </source>
</evidence>
<dbReference type="EMBL" id="VOPY01000002">
    <property type="protein sequence ID" value="TXC68753.1"/>
    <property type="molecule type" value="Genomic_DNA"/>
</dbReference>
<dbReference type="InterPro" id="IPR001172">
    <property type="entry name" value="FliN_T3SS_HrcQb"/>
</dbReference>
<name>A0A5C6U6X1_9SPHN</name>
<gene>
    <name evidence="10" type="primary">fliN</name>
    <name evidence="10" type="ORF">FSZ31_07165</name>
</gene>
<comment type="function">
    <text evidence="7">FliN is one of three proteins (FliG, FliN, FliM) that form the rotor-mounted switch complex (C ring), located at the base of the basal body. This complex interacts with the CheY and CheZ chemotaxis proteins, in addition to contacting components of the motor that determine the direction of flagellar rotation.</text>
</comment>
<keyword evidence="3 7" id="KW-1003">Cell membrane</keyword>
<dbReference type="PRINTS" id="PR00956">
    <property type="entry name" value="FLGMOTORFLIN"/>
</dbReference>